<dbReference type="Pfam" id="PF08154">
    <property type="entry name" value="NLE"/>
    <property type="match status" value="1"/>
</dbReference>
<feature type="coiled-coil region" evidence="4">
    <location>
        <begin position="18"/>
        <end position="87"/>
    </location>
</feature>
<evidence type="ECO:0000256" key="2">
    <source>
        <dbReference type="ARBA" id="ARBA00022574"/>
    </source>
</evidence>
<comment type="subcellular location">
    <subcellularLocation>
        <location evidence="1">Nucleus</location>
    </subcellularLocation>
</comment>
<dbReference type="Gene3D" id="1.10.8.1220">
    <property type="match status" value="1"/>
</dbReference>
<keyword evidence="4" id="KW-0175">Coiled coil</keyword>
<feature type="domain" description="Dynein heavy chain ATP-binding dynein motor region" evidence="9">
    <location>
        <begin position="170"/>
        <end position="389"/>
    </location>
</feature>
<dbReference type="InterPro" id="IPR026983">
    <property type="entry name" value="DHC"/>
</dbReference>
<feature type="domain" description="NLE" evidence="7">
    <location>
        <begin position="884"/>
        <end position="943"/>
    </location>
</feature>
<gene>
    <name evidence="10" type="ORF">MSPICULIGERA_LOCUS24740</name>
</gene>
<feature type="domain" description="Dynein heavy chain coiled coil stalk" evidence="8">
    <location>
        <begin position="11"/>
        <end position="140"/>
    </location>
</feature>
<feature type="domain" description="Dynein heavy chain region D6 P-loop" evidence="6">
    <location>
        <begin position="643"/>
        <end position="735"/>
    </location>
</feature>
<evidence type="ECO:0000256" key="5">
    <source>
        <dbReference type="SAM" id="MobiDB-lite"/>
    </source>
</evidence>
<dbReference type="GO" id="GO:0007018">
    <property type="term" value="P:microtubule-based movement"/>
    <property type="evidence" value="ECO:0007669"/>
    <property type="project" value="InterPro"/>
</dbReference>
<dbReference type="InterPro" id="IPR004273">
    <property type="entry name" value="Dynein_heavy_D6_P-loop"/>
</dbReference>
<dbReference type="GO" id="GO:0008569">
    <property type="term" value="F:minus-end-directed microtubule motor activity"/>
    <property type="evidence" value="ECO:0007669"/>
    <property type="project" value="InterPro"/>
</dbReference>
<dbReference type="FunFam" id="3.40.50.300:FF:000122">
    <property type="entry name" value="Cytoplasmic dynein 1 heavy chain"/>
    <property type="match status" value="1"/>
</dbReference>
<keyword evidence="3" id="KW-0677">Repeat</keyword>
<sequence>MVKWARAQLLYSDMLHRVGPLRNELSRLQAEVAKKEKQGEEIKARIGQLEQSIAAYKDEYAQLIGQAENIKADLSTVQEKVERSQQLLSSLGSERNRCTGSSDSFSQQMGTLVGDAMLSAAFLAYAGYFDQLLRDHLFYKWVDHAQKAGIKFRADLARIEYLSTMDDRMAWNRNGLLVDDLCSENAIMLHRFNRYPLVIDPSGQAIDFIMKQFEAKKIQKTSFLDTAFRKQLESALRFGNALLVQDVESYDPILNPVLNREIRRAGGRILITIGDQEIILSPSFEIFLFTRDSSAEFPPDICSRVTFVNFTVTSSSLSSHCLNQVLRSERPDVDKKRSDLLKLQGEFAARLRQLEKALLSALNESKGKILDDDSVIGTLEKLRTEANEVQKKAAETDQVMAEVDTVSSQYSPLAAACSQIYHALQQLGEVHFLYQYSLDFLIGIFTNTLATEDLSGVSDYKQRLDIITRAFKTVYGRVSQGMLHADKSVLALLLLRIYVKGSANTYDVQWNHLLGRGENTISTVDEGKKYSELTFLTAGQRTALAKLAKVPGFTQAPTSVSSKANEVAKWLVEEQSENNVPVLWNESDNKLSDMGAALYRTIVIHTLRADRLLASVHQLVETVFGQAFMAQDRVIDLARITETEVEDLAVEQGKEVTPIAIGSAEGFDQAEKSLVSATNSGRWVLLKNVHLAPSWLGQIEKRLHSLKPHPSFRLFLTAEINPKLRSSILRTCRVVVFEPATGLKANLLLSLTSIPAARLSKAPAEQSRLYPLFRFFEREVNLGASLLVDMRQDLQEILDICRGEKKQTDESRALAASLQRGQEVALGTRLPLYLYGDRRHLDVSACFKASNEAAKRRFRALAEKGAAIFSSCAYENQLDLEAQITIRFVGEDGSELGDGGIVLPSGVSVGILQQLCNTLLESGDDPVPISFFTEEGHEIRDTVNGSQDTIDQEKTLTLVYAPQTVFRVRASTRCSSSMPGHGKPVVSAQFSPDSR</sequence>
<dbReference type="EMBL" id="CATQJA010002709">
    <property type="protein sequence ID" value="CAJ0586752.1"/>
    <property type="molecule type" value="Genomic_DNA"/>
</dbReference>
<evidence type="ECO:0000256" key="1">
    <source>
        <dbReference type="ARBA" id="ARBA00004123"/>
    </source>
</evidence>
<dbReference type="GO" id="GO:0005634">
    <property type="term" value="C:nucleus"/>
    <property type="evidence" value="ECO:0007669"/>
    <property type="project" value="UniProtKB-SubCell"/>
</dbReference>
<evidence type="ECO:0000259" key="8">
    <source>
        <dbReference type="Pfam" id="PF12777"/>
    </source>
</evidence>
<reference evidence="10" key="1">
    <citation type="submission" date="2023-06" db="EMBL/GenBank/DDBJ databases">
        <authorList>
            <person name="Delattre M."/>
        </authorList>
    </citation>
    <scope>NUCLEOTIDE SEQUENCE</scope>
    <source>
        <strain evidence="10">AF72</strain>
    </source>
</reference>
<dbReference type="InterPro" id="IPR035706">
    <property type="entry name" value="AAA_9"/>
</dbReference>
<dbReference type="Gene3D" id="6.10.140.1060">
    <property type="match status" value="1"/>
</dbReference>
<feature type="non-terminal residue" evidence="10">
    <location>
        <position position="995"/>
    </location>
</feature>
<evidence type="ECO:0000256" key="4">
    <source>
        <dbReference type="SAM" id="Coils"/>
    </source>
</evidence>
<evidence type="ECO:0000313" key="10">
    <source>
        <dbReference type="EMBL" id="CAJ0586752.1"/>
    </source>
</evidence>
<dbReference type="GO" id="GO:0051959">
    <property type="term" value="F:dynein light intermediate chain binding"/>
    <property type="evidence" value="ECO:0007669"/>
    <property type="project" value="InterPro"/>
</dbReference>
<dbReference type="InterPro" id="IPR027417">
    <property type="entry name" value="P-loop_NTPase"/>
</dbReference>
<dbReference type="Gene3D" id="1.20.1270.280">
    <property type="match status" value="1"/>
</dbReference>
<dbReference type="Gene3D" id="3.40.50.300">
    <property type="entry name" value="P-loop containing nucleotide triphosphate hydrolases"/>
    <property type="match status" value="2"/>
</dbReference>
<protein>
    <submittedName>
        <fullName evidence="10">Uncharacterized protein</fullName>
    </submittedName>
</protein>
<dbReference type="FunFam" id="3.40.50.300:FF:000373">
    <property type="entry name" value="Cytoplasmic dynein heavy chain 2"/>
    <property type="match status" value="1"/>
</dbReference>
<dbReference type="PANTHER" id="PTHR45703">
    <property type="entry name" value="DYNEIN HEAVY CHAIN"/>
    <property type="match status" value="1"/>
</dbReference>
<evidence type="ECO:0000259" key="7">
    <source>
        <dbReference type="Pfam" id="PF08154"/>
    </source>
</evidence>
<accession>A0AA36DHD3</accession>
<dbReference type="Pfam" id="PF03028">
    <property type="entry name" value="Dynein_heavy"/>
    <property type="match status" value="1"/>
</dbReference>
<dbReference type="Proteomes" id="UP001177023">
    <property type="component" value="Unassembled WGS sequence"/>
</dbReference>
<dbReference type="Pfam" id="PF12781">
    <property type="entry name" value="AAA_9"/>
    <property type="match status" value="1"/>
</dbReference>
<dbReference type="InterPro" id="IPR024743">
    <property type="entry name" value="Dynein_HC_stalk"/>
</dbReference>
<dbReference type="AlphaFoldDB" id="A0AA36DHD3"/>
<evidence type="ECO:0000256" key="3">
    <source>
        <dbReference type="ARBA" id="ARBA00022737"/>
    </source>
</evidence>
<comment type="caution">
    <text evidence="10">The sequence shown here is derived from an EMBL/GenBank/DDBJ whole genome shotgun (WGS) entry which is preliminary data.</text>
</comment>
<dbReference type="Gene3D" id="1.20.920.20">
    <property type="match status" value="1"/>
</dbReference>
<dbReference type="GO" id="GO:0045505">
    <property type="term" value="F:dynein intermediate chain binding"/>
    <property type="evidence" value="ECO:0007669"/>
    <property type="project" value="InterPro"/>
</dbReference>
<keyword evidence="2" id="KW-0853">WD repeat</keyword>
<dbReference type="InterPro" id="IPR012972">
    <property type="entry name" value="NLE"/>
</dbReference>
<organism evidence="10 11">
    <name type="scientific">Mesorhabditis spiculigera</name>
    <dbReference type="NCBI Taxonomy" id="96644"/>
    <lineage>
        <taxon>Eukaryota</taxon>
        <taxon>Metazoa</taxon>
        <taxon>Ecdysozoa</taxon>
        <taxon>Nematoda</taxon>
        <taxon>Chromadorea</taxon>
        <taxon>Rhabditida</taxon>
        <taxon>Rhabditina</taxon>
        <taxon>Rhabditomorpha</taxon>
        <taxon>Rhabditoidea</taxon>
        <taxon>Rhabditidae</taxon>
        <taxon>Mesorhabditinae</taxon>
        <taxon>Mesorhabditis</taxon>
    </lineage>
</organism>
<feature type="region of interest" description="Disordered" evidence="5">
    <location>
        <begin position="975"/>
        <end position="995"/>
    </location>
</feature>
<dbReference type="PANTHER" id="PTHR45703:SF36">
    <property type="entry name" value="DYNEIN HEAVY CHAIN, CYTOPLASMIC"/>
    <property type="match status" value="1"/>
</dbReference>
<name>A0AA36DHD3_9BILA</name>
<evidence type="ECO:0000313" key="11">
    <source>
        <dbReference type="Proteomes" id="UP001177023"/>
    </source>
</evidence>
<dbReference type="Pfam" id="PF12777">
    <property type="entry name" value="MT"/>
    <property type="match status" value="1"/>
</dbReference>
<evidence type="ECO:0000259" key="6">
    <source>
        <dbReference type="Pfam" id="PF03028"/>
    </source>
</evidence>
<proteinExistence type="predicted"/>
<evidence type="ECO:0000259" key="9">
    <source>
        <dbReference type="Pfam" id="PF12781"/>
    </source>
</evidence>
<keyword evidence="11" id="KW-1185">Reference proteome</keyword>
<dbReference type="GO" id="GO:0030286">
    <property type="term" value="C:dynein complex"/>
    <property type="evidence" value="ECO:0007669"/>
    <property type="project" value="InterPro"/>
</dbReference>